<gene>
    <name evidence="2" type="ORF">ENS19_03890</name>
</gene>
<feature type="transmembrane region" description="Helical" evidence="1">
    <location>
        <begin position="522"/>
        <end position="542"/>
    </location>
</feature>
<protein>
    <submittedName>
        <fullName evidence="2">Uncharacterized protein</fullName>
    </submittedName>
</protein>
<feature type="transmembrane region" description="Helical" evidence="1">
    <location>
        <begin position="298"/>
        <end position="317"/>
    </location>
</feature>
<keyword evidence="1" id="KW-1133">Transmembrane helix</keyword>
<feature type="transmembrane region" description="Helical" evidence="1">
    <location>
        <begin position="264"/>
        <end position="286"/>
    </location>
</feature>
<feature type="transmembrane region" description="Helical" evidence="1">
    <location>
        <begin position="329"/>
        <end position="348"/>
    </location>
</feature>
<name>A0A7C3EWD5_9CREN</name>
<feature type="transmembrane region" description="Helical" evidence="1">
    <location>
        <begin position="54"/>
        <end position="76"/>
    </location>
</feature>
<feature type="transmembrane region" description="Helical" evidence="1">
    <location>
        <begin position="495"/>
        <end position="515"/>
    </location>
</feature>
<evidence type="ECO:0000256" key="1">
    <source>
        <dbReference type="SAM" id="Phobius"/>
    </source>
</evidence>
<comment type="caution">
    <text evidence="2">The sequence shown here is derived from an EMBL/GenBank/DDBJ whole genome shotgun (WGS) entry which is preliminary data.</text>
</comment>
<dbReference type="AlphaFoldDB" id="A0A7C3EWD5"/>
<dbReference type="PANTHER" id="PTHR35402:SF1">
    <property type="entry name" value="TYPE II SECRETION SYSTEM PROTEIN GSPF DOMAIN-CONTAINING PROTEIN"/>
    <property type="match status" value="1"/>
</dbReference>
<feature type="transmembrane region" description="Helical" evidence="1">
    <location>
        <begin position="82"/>
        <end position="107"/>
    </location>
</feature>
<evidence type="ECO:0000313" key="2">
    <source>
        <dbReference type="EMBL" id="HFK20403.1"/>
    </source>
</evidence>
<dbReference type="InterPro" id="IPR056569">
    <property type="entry name" value="ArlJ-like"/>
</dbReference>
<dbReference type="EMBL" id="DSTX01000005">
    <property type="protein sequence ID" value="HFK20403.1"/>
    <property type="molecule type" value="Genomic_DNA"/>
</dbReference>
<keyword evidence="1" id="KW-0812">Transmembrane</keyword>
<reference evidence="2" key="1">
    <citation type="journal article" date="2020" name="mSystems">
        <title>Genome- and Community-Level Interaction Insights into Carbon Utilization and Element Cycling Functions of Hydrothermarchaeota in Hydrothermal Sediment.</title>
        <authorList>
            <person name="Zhou Z."/>
            <person name="Liu Y."/>
            <person name="Xu W."/>
            <person name="Pan J."/>
            <person name="Luo Z.H."/>
            <person name="Li M."/>
        </authorList>
    </citation>
    <scope>NUCLEOTIDE SEQUENCE [LARGE SCALE GENOMIC DNA]</scope>
    <source>
        <strain evidence="2">SpSt-468</strain>
    </source>
</reference>
<feature type="transmembrane region" description="Helical" evidence="1">
    <location>
        <begin position="562"/>
        <end position="585"/>
    </location>
</feature>
<sequence length="589" mass="64671">MNGPKIKRRSWLPSSFPIIAPIRKKIENKLLGMVYIKIYRSAIPSDPKKIANELATLLAISAFSSACLISFILLAYKGVVHYNPYSIVLFMSSIALPISEAIHKMLLISSKSSKRKNNCEREIPFVATFLSMAAASGISVQLAFERLKNFQFFPQFKEEALRIEKVRRLYALNPYEAMQFEGNYHPSEMVKELYSHAIVAQKEGNAVHSALKDELMKIFSIMQGRLRTVSDKFSLIASAEMVSFIMLPMALITIGVLFSNLLGINALLALSLIFPTFAAIALGYLADSFIPKELTEDVDLKPFFLALCGLPASVAIYLALSRSGAHLPFYYVFGATSIFSLLPASLYYSSKRKAHKSTLGALPTFTRFIAEEVKKGVSPHMAMVSLSNQRAFNEHFDAILHWLSAYLRTGAPISSAIRKIRAPWVARATFELLNQAEIIGAEPTTLDSLSDLVSNLHLNFKSLESQARFFILMTYVNSFILAFSVLISVNVVGQLFTNMGSSMSSLMLPLGLSFVSVSQYEAIEVIAFSSVIYNSFLLGILGGKASSGGSVVDGLPHSVVCISITIFTILVFKGLGLIGLLFGAFGGIS</sequence>
<dbReference type="PANTHER" id="PTHR35402">
    <property type="entry name" value="INTEGRAL MEMBRANE PROTEIN-RELATED"/>
    <property type="match status" value="1"/>
</dbReference>
<feature type="transmembrane region" description="Helical" evidence="1">
    <location>
        <begin position="469"/>
        <end position="489"/>
    </location>
</feature>
<proteinExistence type="predicted"/>
<keyword evidence="1" id="KW-0472">Membrane</keyword>
<feature type="transmembrane region" description="Helical" evidence="1">
    <location>
        <begin position="235"/>
        <end position="258"/>
    </location>
</feature>
<accession>A0A7C3EWD5</accession>
<organism evidence="2">
    <name type="scientific">Candidatus Methanomethylicus mesodigestus</name>
    <dbReference type="NCBI Taxonomy" id="1867258"/>
    <lineage>
        <taxon>Archaea</taxon>
        <taxon>Thermoproteota</taxon>
        <taxon>Methanosuratincolia</taxon>
        <taxon>Candidatus Methanomethylicales</taxon>
        <taxon>Candidatus Methanomethylicaceae</taxon>
        <taxon>Candidatus Methanomethylicus</taxon>
    </lineage>
</organism>